<dbReference type="EMBL" id="LUCH01000115">
    <property type="protein sequence ID" value="KAF5406047.1"/>
    <property type="molecule type" value="Genomic_DNA"/>
</dbReference>
<comment type="caution">
    <text evidence="1">The sequence shown here is derived from an EMBL/GenBank/DDBJ whole genome shotgun (WGS) entry which is preliminary data.</text>
</comment>
<protein>
    <submittedName>
        <fullName evidence="1">Uncharacterized protein</fullName>
    </submittedName>
</protein>
<name>A0A8J4TNN3_9TREM</name>
<evidence type="ECO:0000313" key="1">
    <source>
        <dbReference type="EMBL" id="KAF5406047.1"/>
    </source>
</evidence>
<dbReference type="Proteomes" id="UP000748531">
    <property type="component" value="Unassembled WGS sequence"/>
</dbReference>
<dbReference type="AlphaFoldDB" id="A0A8J4TNN3"/>
<proteinExistence type="predicted"/>
<accession>A0A8J4TNN3</accession>
<keyword evidence="2" id="KW-1185">Reference proteome</keyword>
<evidence type="ECO:0000313" key="2">
    <source>
        <dbReference type="Proteomes" id="UP000748531"/>
    </source>
</evidence>
<sequence>MQHEECINKCQRSKGKLKELSPQSDVVSIVELLNSNQSLLHWQPMEYLPPDSDCPEILYTEGIIADKLVHGDLQLKRSNLKRQRAELSSFIQQNRDVLKTLENMEREYVSFKFTVV</sequence>
<dbReference type="OrthoDB" id="6250593at2759"/>
<gene>
    <name evidence="1" type="ORF">PHET_00466</name>
</gene>
<reference evidence="1" key="1">
    <citation type="submission" date="2019-05" db="EMBL/GenBank/DDBJ databases">
        <title>Annotation for the trematode Paragonimus heterotremus.</title>
        <authorList>
            <person name="Choi Y.-J."/>
        </authorList>
    </citation>
    <scope>NUCLEOTIDE SEQUENCE</scope>
    <source>
        <strain evidence="1">LC</strain>
    </source>
</reference>
<organism evidence="1 2">
    <name type="scientific">Paragonimus heterotremus</name>
    <dbReference type="NCBI Taxonomy" id="100268"/>
    <lineage>
        <taxon>Eukaryota</taxon>
        <taxon>Metazoa</taxon>
        <taxon>Spiralia</taxon>
        <taxon>Lophotrochozoa</taxon>
        <taxon>Platyhelminthes</taxon>
        <taxon>Trematoda</taxon>
        <taxon>Digenea</taxon>
        <taxon>Plagiorchiida</taxon>
        <taxon>Troglotremata</taxon>
        <taxon>Troglotrematidae</taxon>
        <taxon>Paragonimus</taxon>
    </lineage>
</organism>